<proteinExistence type="predicted"/>
<reference evidence="3 4" key="1">
    <citation type="submission" date="2017-02" db="EMBL/GenBank/DDBJ databases">
        <authorList>
            <person name="Peterson S.W."/>
        </authorList>
    </citation>
    <scope>NUCLEOTIDE SEQUENCE [LARGE SCALE GENOMIC DNA]</scope>
    <source>
        <strain evidence="3 4">CIP104813</strain>
    </source>
</reference>
<protein>
    <submittedName>
        <fullName evidence="3">Adenylosuccinate lyase</fullName>
        <ecNumber evidence="3">4.3.2.2</ecNumber>
    </submittedName>
</protein>
<accession>A0A1X6X551</accession>
<dbReference type="GO" id="GO:0005829">
    <property type="term" value="C:cytosol"/>
    <property type="evidence" value="ECO:0007669"/>
    <property type="project" value="TreeGrafter"/>
</dbReference>
<dbReference type="GO" id="GO:0044208">
    <property type="term" value="P:'de novo' AMP biosynthetic process"/>
    <property type="evidence" value="ECO:0007669"/>
    <property type="project" value="UniProtKB-UniPathway"/>
</dbReference>
<name>A0A1X6X551_9MICO</name>
<dbReference type="RefSeq" id="WP_087104787.1">
    <property type="nucleotide sequence ID" value="NZ_FWFG01000094.1"/>
</dbReference>
<dbReference type="GO" id="GO:0004018">
    <property type="term" value="F:N6-(1,2-dicarboxyethyl)AMP AMP-lyase (fumarate-forming) activity"/>
    <property type="evidence" value="ECO:0007669"/>
    <property type="project" value="InterPro"/>
</dbReference>
<keyword evidence="4" id="KW-1185">Reference proteome</keyword>
<organism evidence="3 4">
    <name type="scientific">Brachybacterium nesterenkovii</name>
    <dbReference type="NCBI Taxonomy" id="47847"/>
    <lineage>
        <taxon>Bacteria</taxon>
        <taxon>Bacillati</taxon>
        <taxon>Actinomycetota</taxon>
        <taxon>Actinomycetes</taxon>
        <taxon>Micrococcales</taxon>
        <taxon>Dermabacteraceae</taxon>
        <taxon>Brachybacterium</taxon>
    </lineage>
</organism>
<dbReference type="EC" id="4.3.2.2" evidence="3"/>
<dbReference type="InterPro" id="IPR020557">
    <property type="entry name" value="Fumarate_lyase_CS"/>
</dbReference>
<dbReference type="GO" id="GO:0006189">
    <property type="term" value="P:'de novo' IMP biosynthetic process"/>
    <property type="evidence" value="ECO:0007669"/>
    <property type="project" value="UniProtKB-UniPathway"/>
</dbReference>
<evidence type="ECO:0000313" key="4">
    <source>
        <dbReference type="Proteomes" id="UP000195981"/>
    </source>
</evidence>
<dbReference type="SMART" id="SM00998">
    <property type="entry name" value="ADSL_C"/>
    <property type="match status" value="1"/>
</dbReference>
<dbReference type="InterPro" id="IPR008948">
    <property type="entry name" value="L-Aspartase-like"/>
</dbReference>
<dbReference type="Gene3D" id="1.10.40.30">
    <property type="entry name" value="Fumarase/aspartase (C-terminal domain)"/>
    <property type="match status" value="1"/>
</dbReference>
<dbReference type="Pfam" id="PF00206">
    <property type="entry name" value="Lyase_1"/>
    <property type="match status" value="1"/>
</dbReference>
<dbReference type="CDD" id="cd01597">
    <property type="entry name" value="pCLME"/>
    <property type="match status" value="1"/>
</dbReference>
<dbReference type="PANTHER" id="PTHR43172:SF1">
    <property type="entry name" value="ADENYLOSUCCINATE LYASE"/>
    <property type="match status" value="1"/>
</dbReference>
<sequence length="451" mass="48249">MSSHVLDMLTIGNSFGTPAMREVWSEEARLRRQLDVEAALARAEARLGLIPAEAGDAIAEAATGDFDLGAIAAEAARVMHSLNATVHALQHAAGEHGEWVHYGVTTQDVVDTGTILQIRDAIALLRADLVAVATALAHLARTHRDTPMVARTHFVQALPTTFGFKAAIWLDEILRHVERFDRAAADVLVGNINGAVGTYASFDGRGREVERGTLELLGLAAPRISWQSSRDRIAAWTSTLALVSATLGKIATELSTLMHTEIGEVEEAFTSGKIGSTTMPHKRNPALLEGAAALTAPVKHAAALVLDGMATVHERDAISWRAEWVALPEIHQYLSAQLAGMGRILSTLVVHADAMARNLDLQGGLLLSEKAMFEIGRVLGKQTAHTIVYDAAMTAAETGDRLEHLLAADPRVAERFDEAQIASWLEPREYLGETGEAVDAVLAGYDAAGLA</sequence>
<evidence type="ECO:0000313" key="3">
    <source>
        <dbReference type="EMBL" id="SLM94064.1"/>
    </source>
</evidence>
<dbReference type="SUPFAM" id="SSF48557">
    <property type="entry name" value="L-aspartase-like"/>
    <property type="match status" value="1"/>
</dbReference>
<feature type="domain" description="Adenylosuccinate lyase C-terminal" evidence="2">
    <location>
        <begin position="363"/>
        <end position="442"/>
    </location>
</feature>
<dbReference type="GO" id="GO:0070626">
    <property type="term" value="F:(S)-2-(5-amino-1-(5-phospho-D-ribosyl)imidazole-4-carboxamido) succinate lyase (fumarate-forming) activity"/>
    <property type="evidence" value="ECO:0007669"/>
    <property type="project" value="TreeGrafter"/>
</dbReference>
<dbReference type="PANTHER" id="PTHR43172">
    <property type="entry name" value="ADENYLOSUCCINATE LYASE"/>
    <property type="match status" value="1"/>
</dbReference>
<dbReference type="Gene3D" id="1.20.200.10">
    <property type="entry name" value="Fumarase/aspartase (Central domain)"/>
    <property type="match status" value="1"/>
</dbReference>
<evidence type="ECO:0000256" key="1">
    <source>
        <dbReference type="ARBA" id="ARBA00023239"/>
    </source>
</evidence>
<dbReference type="InterPro" id="IPR019468">
    <property type="entry name" value="AdenyloSucc_lyase_C"/>
</dbReference>
<dbReference type="Pfam" id="PF10397">
    <property type="entry name" value="ADSL_C"/>
    <property type="match status" value="1"/>
</dbReference>
<dbReference type="NCBIfam" id="TIGR00928">
    <property type="entry name" value="purB"/>
    <property type="match status" value="1"/>
</dbReference>
<keyword evidence="1 3" id="KW-0456">Lyase</keyword>
<dbReference type="InterPro" id="IPR004769">
    <property type="entry name" value="Pur_lyase"/>
</dbReference>
<dbReference type="UniPathway" id="UPA00075">
    <property type="reaction ID" value="UER00336"/>
</dbReference>
<dbReference type="PRINTS" id="PR00145">
    <property type="entry name" value="ARGSUCLYASE"/>
</dbReference>
<dbReference type="Proteomes" id="UP000195981">
    <property type="component" value="Unassembled WGS sequence"/>
</dbReference>
<dbReference type="EMBL" id="FWFG01000094">
    <property type="protein sequence ID" value="SLM94064.1"/>
    <property type="molecule type" value="Genomic_DNA"/>
</dbReference>
<dbReference type="PROSITE" id="PS00163">
    <property type="entry name" value="FUMARATE_LYASES"/>
    <property type="match status" value="1"/>
</dbReference>
<dbReference type="AlphaFoldDB" id="A0A1X6X551"/>
<gene>
    <name evidence="3" type="ORF">FM110_10885</name>
</gene>
<evidence type="ECO:0000259" key="2">
    <source>
        <dbReference type="SMART" id="SM00998"/>
    </source>
</evidence>
<dbReference type="UniPathway" id="UPA00074">
    <property type="reaction ID" value="UER00132"/>
</dbReference>
<dbReference type="InterPro" id="IPR022761">
    <property type="entry name" value="Fumarate_lyase_N"/>
</dbReference>
<dbReference type="InterPro" id="IPR000362">
    <property type="entry name" value="Fumarate_lyase_fam"/>
</dbReference>
<dbReference type="OrthoDB" id="9768878at2"/>
<dbReference type="PRINTS" id="PR00149">
    <property type="entry name" value="FUMRATELYASE"/>
</dbReference>